<comment type="caution">
    <text evidence="2">The sequence shown here is derived from an EMBL/GenBank/DDBJ whole genome shotgun (WGS) entry which is preliminary data.</text>
</comment>
<protein>
    <submittedName>
        <fullName evidence="2">Uncharacterized protein</fullName>
    </submittedName>
</protein>
<dbReference type="AlphaFoldDB" id="A0A7W6CRN1"/>
<sequence>MMQLDLARKLLPEARELAGLVSEEWSETYNMTDHCAEICVNDRINGEVLPIAIIKSDCSFDDRRLMIKAPVLLRAMVAIIEASFAEIRRLQPTEDPQQAERRARTGEPRPKDHAAECAMKCNNQLFRRFLTEKKGVADVTDGERIAVSVRQLLRVDKRSELNHDAGARNRWLDLRAEFEAWRGHNNG</sequence>
<keyword evidence="3" id="KW-1185">Reference proteome</keyword>
<name>A0A7W6CRN1_9HYPH</name>
<evidence type="ECO:0000313" key="3">
    <source>
        <dbReference type="Proteomes" id="UP000582090"/>
    </source>
</evidence>
<feature type="region of interest" description="Disordered" evidence="1">
    <location>
        <begin position="91"/>
        <end position="113"/>
    </location>
</feature>
<dbReference type="RefSeq" id="WP_183901443.1">
    <property type="nucleotide sequence ID" value="NZ_JACIDW010000013.1"/>
</dbReference>
<evidence type="ECO:0000313" key="2">
    <source>
        <dbReference type="EMBL" id="MBB3965925.1"/>
    </source>
</evidence>
<evidence type="ECO:0000256" key="1">
    <source>
        <dbReference type="SAM" id="MobiDB-lite"/>
    </source>
</evidence>
<reference evidence="2 3" key="1">
    <citation type="submission" date="2020-08" db="EMBL/GenBank/DDBJ databases">
        <title>Genomic Encyclopedia of Type Strains, Phase IV (KMG-IV): sequencing the most valuable type-strain genomes for metagenomic binning, comparative biology and taxonomic classification.</title>
        <authorList>
            <person name="Goeker M."/>
        </authorList>
    </citation>
    <scope>NUCLEOTIDE SEQUENCE [LARGE SCALE GENOMIC DNA]</scope>
    <source>
        <strain evidence="2 3">DSM 26575</strain>
    </source>
</reference>
<dbReference type="Proteomes" id="UP000582090">
    <property type="component" value="Unassembled WGS sequence"/>
</dbReference>
<dbReference type="EMBL" id="JACIDW010000013">
    <property type="protein sequence ID" value="MBB3965925.1"/>
    <property type="molecule type" value="Genomic_DNA"/>
</dbReference>
<organism evidence="2 3">
    <name type="scientific">Rhizobium metallidurans</name>
    <dbReference type="NCBI Taxonomy" id="1265931"/>
    <lineage>
        <taxon>Bacteria</taxon>
        <taxon>Pseudomonadati</taxon>
        <taxon>Pseudomonadota</taxon>
        <taxon>Alphaproteobacteria</taxon>
        <taxon>Hyphomicrobiales</taxon>
        <taxon>Rhizobiaceae</taxon>
        <taxon>Rhizobium/Agrobacterium group</taxon>
        <taxon>Rhizobium</taxon>
    </lineage>
</organism>
<accession>A0A7W6CRN1</accession>
<gene>
    <name evidence="2" type="ORF">GGQ67_003606</name>
</gene>
<proteinExistence type="predicted"/>